<dbReference type="Pfam" id="PF00474">
    <property type="entry name" value="SSF"/>
    <property type="match status" value="1"/>
</dbReference>
<keyword evidence="7 14" id="KW-1133">Transmembrane helix</keyword>
<evidence type="ECO:0000313" key="15">
    <source>
        <dbReference type="EMBL" id="MBF7955566.1"/>
    </source>
</evidence>
<feature type="transmembrane region" description="Helical" evidence="14">
    <location>
        <begin position="260"/>
        <end position="280"/>
    </location>
</feature>
<keyword evidence="16" id="KW-1185">Reference proteome</keyword>
<evidence type="ECO:0000256" key="2">
    <source>
        <dbReference type="ARBA" id="ARBA00006434"/>
    </source>
</evidence>
<feature type="transmembrane region" description="Helical" evidence="14">
    <location>
        <begin position="428"/>
        <end position="450"/>
    </location>
</feature>
<feature type="transmembrane region" description="Helical" evidence="14">
    <location>
        <begin position="181"/>
        <end position="200"/>
    </location>
</feature>
<feature type="transmembrane region" description="Helical" evidence="14">
    <location>
        <begin position="69"/>
        <end position="91"/>
    </location>
</feature>
<keyword evidence="9" id="KW-0406">Ion transport</keyword>
<accession>A0ABS0DNU7</accession>
<dbReference type="PANTHER" id="PTHR48086:SF3">
    <property type="entry name" value="SODIUM_PROLINE SYMPORTER"/>
    <property type="match status" value="1"/>
</dbReference>
<feature type="transmembrane region" description="Helical" evidence="14">
    <location>
        <begin position="152"/>
        <end position="174"/>
    </location>
</feature>
<dbReference type="InterPro" id="IPR001734">
    <property type="entry name" value="Na/solute_symporter"/>
</dbReference>
<sequence length="599" mass="66601">MDINVLVMIGYFVLMIAISYAFKKMASGSSSHYFRGGGRMLWWMVGATAFMIQFSAWTFTGAAGQAYRYGFNVVSVFAGNVFGYLVAWWWFAARFRQLRVDTATEAINHRFGKGNEQFFTWMIIPLSILSAGVWLNSLAVFASAVFHHDITLTLWVTGIVVLVISLLSGAWGVVASDFVQTLVVAIISVACAVVALFKVGGPVKLVTEFPSGFLTGPDVGPHYISLLVACFLFFFIKNVQSINNLQDSYRFLNAKDSFNAKKAALFALVLMLVGTIIWFIPPWAVAILYPDAATAHPELGKNATDAVYLIFAERAMPMGTVGLLMAGLFAATMSSMDCALNRNSGIFVRSFWTPVINRNSERSDKYQLRVGQIACVVNGVLVILVAQYMHTMQTVSLFDLMMKVGTLMQAPIVVPLFLGVFIRKTPDWAAWVTVLFGLCVSYVVANLFTAPDVARLLGITLTSRELLDVAIMWNIFAHLVFTGGFFCLTQLFWRETDSARNTQRRKFFTDMETPVYADHEQDEFDRLQRDKIGRISMYMGAGLLLMVLVPNPLWGRILFLLCALAILLFGWILHRSAEKGMKAAQAGKAAKRHVATSQR</sequence>
<keyword evidence="5 14" id="KW-0812">Transmembrane</keyword>
<feature type="transmembrane region" description="Helical" evidence="14">
    <location>
        <begin position="6"/>
        <end position="22"/>
    </location>
</feature>
<keyword evidence="11" id="KW-0739">Sodium transport</keyword>
<dbReference type="InterPro" id="IPR050277">
    <property type="entry name" value="Sodium:Solute_Symporter"/>
</dbReference>
<comment type="caution">
    <text evidence="15">The sequence shown here is derived from an EMBL/GenBank/DDBJ whole genome shotgun (WGS) entry which is preliminary data.</text>
</comment>
<evidence type="ECO:0000256" key="4">
    <source>
        <dbReference type="ARBA" id="ARBA00022475"/>
    </source>
</evidence>
<feature type="transmembrane region" description="Helical" evidence="14">
    <location>
        <begin position="42"/>
        <end position="63"/>
    </location>
</feature>
<keyword evidence="3" id="KW-0813">Transport</keyword>
<keyword evidence="8" id="KW-0915">Sodium</keyword>
<evidence type="ECO:0000256" key="5">
    <source>
        <dbReference type="ARBA" id="ARBA00022692"/>
    </source>
</evidence>
<proteinExistence type="inferred from homology"/>
<dbReference type="SUPFAM" id="SSF56300">
    <property type="entry name" value="Metallo-dependent phosphatases"/>
    <property type="match status" value="1"/>
</dbReference>
<protein>
    <submittedName>
        <fullName evidence="15">Transporter</fullName>
    </submittedName>
</protein>
<dbReference type="InterPro" id="IPR029052">
    <property type="entry name" value="Metallo-depent_PP-like"/>
</dbReference>
<evidence type="ECO:0000256" key="3">
    <source>
        <dbReference type="ARBA" id="ARBA00022448"/>
    </source>
</evidence>
<comment type="subcellular location">
    <subcellularLocation>
        <location evidence="1">Cell membrane</location>
        <topology evidence="1">Multi-pass membrane protein</topology>
    </subcellularLocation>
</comment>
<comment type="catalytic activity">
    <reaction evidence="12">
        <text>L-proline(in) + Na(+)(in) = L-proline(out) + Na(+)(out)</text>
        <dbReference type="Rhea" id="RHEA:28967"/>
        <dbReference type="ChEBI" id="CHEBI:29101"/>
        <dbReference type="ChEBI" id="CHEBI:60039"/>
    </reaction>
</comment>
<feature type="transmembrane region" description="Helical" evidence="14">
    <location>
        <begin position="555"/>
        <end position="573"/>
    </location>
</feature>
<evidence type="ECO:0000256" key="7">
    <source>
        <dbReference type="ARBA" id="ARBA00022989"/>
    </source>
</evidence>
<dbReference type="RefSeq" id="WP_095921899.1">
    <property type="nucleotide sequence ID" value="NZ_JADOBH010000002.1"/>
</dbReference>
<evidence type="ECO:0000256" key="13">
    <source>
        <dbReference type="RuleBase" id="RU362091"/>
    </source>
</evidence>
<evidence type="ECO:0000313" key="16">
    <source>
        <dbReference type="Proteomes" id="UP000600307"/>
    </source>
</evidence>
<feature type="transmembrane region" description="Helical" evidence="14">
    <location>
        <begin position="118"/>
        <end position="146"/>
    </location>
</feature>
<organism evidence="15 16">
    <name type="scientific">Rahnella victoriana</name>
    <dbReference type="NCBI Taxonomy" id="1510570"/>
    <lineage>
        <taxon>Bacteria</taxon>
        <taxon>Pseudomonadati</taxon>
        <taxon>Pseudomonadota</taxon>
        <taxon>Gammaproteobacteria</taxon>
        <taxon>Enterobacterales</taxon>
        <taxon>Yersiniaceae</taxon>
        <taxon>Rahnella</taxon>
    </lineage>
</organism>
<dbReference type="PROSITE" id="PS50283">
    <property type="entry name" value="NA_SOLUT_SYMP_3"/>
    <property type="match status" value="1"/>
</dbReference>
<dbReference type="InterPro" id="IPR038377">
    <property type="entry name" value="Na/Glc_symporter_sf"/>
</dbReference>
<feature type="transmembrane region" description="Helical" evidence="14">
    <location>
        <begin position="220"/>
        <end position="239"/>
    </location>
</feature>
<evidence type="ECO:0000256" key="8">
    <source>
        <dbReference type="ARBA" id="ARBA00023053"/>
    </source>
</evidence>
<dbReference type="PANTHER" id="PTHR48086">
    <property type="entry name" value="SODIUM/PROLINE SYMPORTER-RELATED"/>
    <property type="match status" value="1"/>
</dbReference>
<keyword evidence="6" id="KW-0769">Symport</keyword>
<evidence type="ECO:0000256" key="9">
    <source>
        <dbReference type="ARBA" id="ARBA00023065"/>
    </source>
</evidence>
<evidence type="ECO:0000256" key="1">
    <source>
        <dbReference type="ARBA" id="ARBA00004651"/>
    </source>
</evidence>
<comment type="similarity">
    <text evidence="2 13">Belongs to the sodium:solute symporter (SSF) (TC 2.A.21) family.</text>
</comment>
<dbReference type="Proteomes" id="UP000600307">
    <property type="component" value="Unassembled WGS sequence"/>
</dbReference>
<reference evidence="15 16" key="1">
    <citation type="submission" date="2020-11" db="EMBL/GenBank/DDBJ databases">
        <title>Taxonomic investigation of Rahnella spp.</title>
        <authorList>
            <person name="Lee S.D."/>
        </authorList>
    </citation>
    <scope>NUCLEOTIDE SEQUENCE [LARGE SCALE GENOMIC DNA]</scope>
    <source>
        <strain evidence="15 16">SAP-10</strain>
    </source>
</reference>
<feature type="transmembrane region" description="Helical" evidence="14">
    <location>
        <begin position="532"/>
        <end position="549"/>
    </location>
</feature>
<dbReference type="EMBL" id="JADOBH010000002">
    <property type="protein sequence ID" value="MBF7955566.1"/>
    <property type="molecule type" value="Genomic_DNA"/>
</dbReference>
<evidence type="ECO:0000256" key="10">
    <source>
        <dbReference type="ARBA" id="ARBA00023136"/>
    </source>
</evidence>
<feature type="transmembrane region" description="Helical" evidence="14">
    <location>
        <begin position="400"/>
        <end position="421"/>
    </location>
</feature>
<evidence type="ECO:0000256" key="12">
    <source>
        <dbReference type="ARBA" id="ARBA00033708"/>
    </source>
</evidence>
<evidence type="ECO:0000256" key="11">
    <source>
        <dbReference type="ARBA" id="ARBA00023201"/>
    </source>
</evidence>
<gene>
    <name evidence="15" type="ORF">IV431_08400</name>
</gene>
<keyword evidence="10 14" id="KW-0472">Membrane</keyword>
<name>A0ABS0DNU7_9GAMM</name>
<evidence type="ECO:0000256" key="6">
    <source>
        <dbReference type="ARBA" id="ARBA00022847"/>
    </source>
</evidence>
<feature type="transmembrane region" description="Helical" evidence="14">
    <location>
        <begin position="470"/>
        <end position="493"/>
    </location>
</feature>
<feature type="transmembrane region" description="Helical" evidence="14">
    <location>
        <begin position="368"/>
        <end position="388"/>
    </location>
</feature>
<keyword evidence="4" id="KW-1003">Cell membrane</keyword>
<evidence type="ECO:0000256" key="14">
    <source>
        <dbReference type="SAM" id="Phobius"/>
    </source>
</evidence>
<dbReference type="Gene3D" id="1.20.1730.10">
    <property type="entry name" value="Sodium/glucose cotransporter"/>
    <property type="match status" value="1"/>
</dbReference>